<evidence type="ECO:0000313" key="1">
    <source>
        <dbReference type="EMBL" id="VTQ58037.1"/>
    </source>
</evidence>
<dbReference type="AlphaFoldDB" id="A0A7Z9DIS0"/>
<name>A0A7Z9DIS0_ENTHR</name>
<dbReference type="EMBL" id="CABEEP010000001">
    <property type="protein sequence ID" value="VTQ58037.1"/>
    <property type="molecule type" value="Genomic_DNA"/>
</dbReference>
<dbReference type="Gene3D" id="1.20.1250.20">
    <property type="entry name" value="MFS general substrate transporter like domains"/>
    <property type="match status" value="1"/>
</dbReference>
<gene>
    <name evidence="1" type="ORF">NCTC12204_00029</name>
</gene>
<comment type="caution">
    <text evidence="1">The sequence shown here is derived from an EMBL/GenBank/DDBJ whole genome shotgun (WGS) entry which is preliminary data.</text>
</comment>
<reference evidence="1 2" key="1">
    <citation type="submission" date="2019-05" db="EMBL/GenBank/DDBJ databases">
        <authorList>
            <consortium name="Pathogen Informatics"/>
        </authorList>
    </citation>
    <scope>NUCLEOTIDE SEQUENCE [LARGE SCALE GENOMIC DNA]</scope>
    <source>
        <strain evidence="1 2">NCTC12204</strain>
    </source>
</reference>
<protein>
    <submittedName>
        <fullName evidence="1">Uncharacterized protein</fullName>
    </submittedName>
</protein>
<proteinExistence type="predicted"/>
<dbReference type="Proteomes" id="UP000352698">
    <property type="component" value="Unassembled WGS sequence"/>
</dbReference>
<dbReference type="InterPro" id="IPR036259">
    <property type="entry name" value="MFS_trans_sf"/>
</dbReference>
<evidence type="ECO:0000313" key="2">
    <source>
        <dbReference type="Proteomes" id="UP000352698"/>
    </source>
</evidence>
<sequence>MEVLRLVSQFYAIIAIPVFIFCGFRLRNQRRAMEKKKKNKVSEMFPELSKEDLKLRKTAIINYQNMYLNTTFKRGIQMLLTVALLASIIGALVTSMLYQDFSTSFLFIIALTFCILLLSIIAPSSQKQTQFWENYLNQHPDNPLKIVLLDREDVEKITAIRKKQVINFMVIELAFLIFYVLYF</sequence>
<accession>A0A7Z9DIS0</accession>
<dbReference type="RefSeq" id="WP_010736786.1">
    <property type="nucleotide sequence ID" value="NZ_AP027299.1"/>
</dbReference>
<organism evidence="1 2">
    <name type="scientific">Enterococcus hirae</name>
    <dbReference type="NCBI Taxonomy" id="1354"/>
    <lineage>
        <taxon>Bacteria</taxon>
        <taxon>Bacillati</taxon>
        <taxon>Bacillota</taxon>
        <taxon>Bacilli</taxon>
        <taxon>Lactobacillales</taxon>
        <taxon>Enterococcaceae</taxon>
        <taxon>Enterococcus</taxon>
    </lineage>
</organism>